<evidence type="ECO:0000256" key="1">
    <source>
        <dbReference type="ARBA" id="ARBA00007594"/>
    </source>
</evidence>
<evidence type="ECO:0000256" key="2">
    <source>
        <dbReference type="ARBA" id="ARBA00022980"/>
    </source>
</evidence>
<dbReference type="Gene3D" id="3.30.1390.20">
    <property type="entry name" value="Ribosomal protein L30, ferredoxin-like fold domain"/>
    <property type="match status" value="1"/>
</dbReference>
<dbReference type="SUPFAM" id="SSF55129">
    <property type="entry name" value="Ribosomal protein L30p/L7e"/>
    <property type="match status" value="1"/>
</dbReference>
<sequence>MCAYVVIRVLGQADVARDIRLTMELLGLNRVNHATVIPENASYKGMLQVVKDYCTFGLIDEETLAAMLKARGKIVGDKPLTDEYVKEKTEFATIDDLAKAIVANEYKLKDVEGLKPVIRLHPPVKGYEGNKRSFQNGGALGNRGDKINELVKRML</sequence>
<dbReference type="NCBIfam" id="NF004711">
    <property type="entry name" value="PRK06049.1"/>
    <property type="match status" value="1"/>
</dbReference>
<dbReference type="CDD" id="cd01657">
    <property type="entry name" value="Ribosomal_L7_archeal_euk"/>
    <property type="match status" value="1"/>
</dbReference>
<reference evidence="6 7" key="1">
    <citation type="submission" date="2016-10" db="EMBL/GenBank/DDBJ databases">
        <title>Complete genome of the TMA-utilizing, human hosted archaeon Methanomethylophilus alvus Gen. nov, sp. nov., strain Mx-05, derived from a pure culture.</title>
        <authorList>
            <person name="Brugere J.-F."/>
            <person name="Ben Hania W."/>
            <person name="Chaudhary P.P."/>
            <person name="Gaci N."/>
            <person name="Borrel G."/>
            <person name="Cao Van Tuat L."/>
            <person name="Fardeau M.-L."/>
            <person name="Harris H.M.B."/>
            <person name="O'Toole P.W."/>
            <person name="Ollivier B."/>
        </authorList>
    </citation>
    <scope>NUCLEOTIDE SEQUENCE [LARGE SCALE GENOMIC DNA]</scope>
    <source>
        <strain evidence="6 7">Mx-05</strain>
    </source>
</reference>
<accession>A0A3G3II24</accession>
<dbReference type="Proteomes" id="UP000273278">
    <property type="component" value="Chromosome"/>
</dbReference>
<dbReference type="InterPro" id="IPR036919">
    <property type="entry name" value="Ribo_uL30_ferredoxin-like_sf"/>
</dbReference>
<dbReference type="InterPro" id="IPR035808">
    <property type="entry name" value="Ribosomal_uL30_euk_arc"/>
</dbReference>
<keyword evidence="3 4" id="KW-0687">Ribonucleoprotein</keyword>
<protein>
    <recommendedName>
        <fullName evidence="4">Large ribosomal subunit protein uL30</fullName>
    </recommendedName>
</protein>
<dbReference type="InterPro" id="IPR016082">
    <property type="entry name" value="Ribosomal_uL30_ferredoxin-like"/>
</dbReference>
<dbReference type="RefSeq" id="WP_015505277.1">
    <property type="nucleotide sequence ID" value="NZ_CAYARL010000004.1"/>
</dbReference>
<evidence type="ECO:0000259" key="5">
    <source>
        <dbReference type="Pfam" id="PF00327"/>
    </source>
</evidence>
<evidence type="ECO:0000256" key="3">
    <source>
        <dbReference type="ARBA" id="ARBA00023274"/>
    </source>
</evidence>
<feature type="domain" description="Large ribosomal subunit protein uL30-like ferredoxin-like fold" evidence="5">
    <location>
        <begin position="4"/>
        <end position="53"/>
    </location>
</feature>
<name>A0A3G3II24_9ARCH</name>
<dbReference type="InterPro" id="IPR005997">
    <property type="entry name" value="Ribosomal_uL30_arc"/>
</dbReference>
<dbReference type="Pfam" id="PF00327">
    <property type="entry name" value="Ribosomal_L30"/>
    <property type="match status" value="1"/>
</dbReference>
<evidence type="ECO:0000313" key="6">
    <source>
        <dbReference type="EMBL" id="AYQ55503.1"/>
    </source>
</evidence>
<evidence type="ECO:0000256" key="4">
    <source>
        <dbReference type="HAMAP-Rule" id="MF_01371"/>
    </source>
</evidence>
<dbReference type="HAMAP" id="MF_01371_A">
    <property type="entry name" value="Ribosomal_uL30_A"/>
    <property type="match status" value="1"/>
</dbReference>
<dbReference type="GO" id="GO:0003735">
    <property type="term" value="F:structural constituent of ribosome"/>
    <property type="evidence" value="ECO:0007669"/>
    <property type="project" value="UniProtKB-UniRule"/>
</dbReference>
<proteinExistence type="inferred from homology"/>
<dbReference type="Gene3D" id="1.10.15.30">
    <property type="match status" value="1"/>
</dbReference>
<evidence type="ECO:0000313" key="7">
    <source>
        <dbReference type="Proteomes" id="UP000273278"/>
    </source>
</evidence>
<keyword evidence="2 4" id="KW-0689">Ribosomal protein</keyword>
<dbReference type="GO" id="GO:0006412">
    <property type="term" value="P:translation"/>
    <property type="evidence" value="ECO:0007669"/>
    <property type="project" value="UniProtKB-UniRule"/>
</dbReference>
<dbReference type="GO" id="GO:0000463">
    <property type="term" value="P:maturation of LSU-rRNA from tricistronic rRNA transcript (SSU-rRNA, 5.8S rRNA, LSU-rRNA)"/>
    <property type="evidence" value="ECO:0007669"/>
    <property type="project" value="TreeGrafter"/>
</dbReference>
<dbReference type="GeneID" id="41322160"/>
<gene>
    <name evidence="4" type="primary">rpl30</name>
    <name evidence="6" type="ORF">BKD89_06810</name>
</gene>
<dbReference type="EMBL" id="CP017686">
    <property type="protein sequence ID" value="AYQ55503.1"/>
    <property type="molecule type" value="Genomic_DNA"/>
</dbReference>
<dbReference type="OMA" id="DYITWGE"/>
<organism evidence="6 7">
    <name type="scientific">Methanomethylophilus alvi</name>
    <dbReference type="NCBI Taxonomy" id="1291540"/>
    <lineage>
        <taxon>Archaea</taxon>
        <taxon>Methanobacteriati</taxon>
        <taxon>Thermoplasmatota</taxon>
        <taxon>Thermoplasmata</taxon>
        <taxon>Methanomassiliicoccales</taxon>
        <taxon>Methanomethylophilaceae</taxon>
        <taxon>Methanomethylophilus</taxon>
    </lineage>
</organism>
<dbReference type="AlphaFoldDB" id="A0A3G3II24"/>
<dbReference type="InterPro" id="IPR039699">
    <property type="entry name" value="Ribosomal_uL30"/>
</dbReference>
<dbReference type="NCBIfam" id="TIGR01309">
    <property type="entry name" value="uL30_arch"/>
    <property type="match status" value="1"/>
</dbReference>
<comment type="similarity">
    <text evidence="1 4">Belongs to the universal ribosomal protein uL30 family.</text>
</comment>
<dbReference type="GO" id="GO:0003723">
    <property type="term" value="F:RNA binding"/>
    <property type="evidence" value="ECO:0007669"/>
    <property type="project" value="TreeGrafter"/>
</dbReference>
<dbReference type="GO" id="GO:0022625">
    <property type="term" value="C:cytosolic large ribosomal subunit"/>
    <property type="evidence" value="ECO:0007669"/>
    <property type="project" value="UniProtKB-UniRule"/>
</dbReference>
<comment type="subunit">
    <text evidence="4">Part of the 50S ribosomal subunit.</text>
</comment>
<dbReference type="PANTHER" id="PTHR11524:SF16">
    <property type="entry name" value="LARGE RIBOSOMAL SUBUNIT PROTEIN UL30"/>
    <property type="match status" value="1"/>
</dbReference>
<dbReference type="PANTHER" id="PTHR11524">
    <property type="entry name" value="60S RIBOSOMAL PROTEIN L7"/>
    <property type="match status" value="1"/>
</dbReference>